<name>A0ABV0Q8B5_9TELE</name>
<feature type="region of interest" description="Disordered" evidence="1">
    <location>
        <begin position="37"/>
        <end position="56"/>
    </location>
</feature>
<feature type="compositionally biased region" description="Polar residues" evidence="1">
    <location>
        <begin position="44"/>
        <end position="53"/>
    </location>
</feature>
<organism evidence="2 3">
    <name type="scientific">Xenoophorus captivus</name>
    <dbReference type="NCBI Taxonomy" id="1517983"/>
    <lineage>
        <taxon>Eukaryota</taxon>
        <taxon>Metazoa</taxon>
        <taxon>Chordata</taxon>
        <taxon>Craniata</taxon>
        <taxon>Vertebrata</taxon>
        <taxon>Euteleostomi</taxon>
        <taxon>Actinopterygii</taxon>
        <taxon>Neopterygii</taxon>
        <taxon>Teleostei</taxon>
        <taxon>Neoteleostei</taxon>
        <taxon>Acanthomorphata</taxon>
        <taxon>Ovalentaria</taxon>
        <taxon>Atherinomorphae</taxon>
        <taxon>Cyprinodontiformes</taxon>
        <taxon>Goodeidae</taxon>
        <taxon>Xenoophorus</taxon>
    </lineage>
</organism>
<comment type="caution">
    <text evidence="2">The sequence shown here is derived from an EMBL/GenBank/DDBJ whole genome shotgun (WGS) entry which is preliminary data.</text>
</comment>
<proteinExistence type="predicted"/>
<dbReference type="Proteomes" id="UP001434883">
    <property type="component" value="Unassembled WGS sequence"/>
</dbReference>
<gene>
    <name evidence="2" type="ORF">XENOCAPTIV_006181</name>
</gene>
<evidence type="ECO:0000313" key="2">
    <source>
        <dbReference type="EMBL" id="MEQ2192044.1"/>
    </source>
</evidence>
<sequence>MLAHKEKQYVSSNRLLCHYIPVYPQHKLNVRQTQDRRDLRRESQSAANQQADSGFNKRWQVRGMGCRGKYSEHNKKERDWKAVGKVKVFILVVTFFQRKLLLVTKNILDLVLGSFF</sequence>
<protein>
    <submittedName>
        <fullName evidence="2">Uncharacterized protein</fullName>
    </submittedName>
</protein>
<accession>A0ABV0Q8B5</accession>
<evidence type="ECO:0000313" key="3">
    <source>
        <dbReference type="Proteomes" id="UP001434883"/>
    </source>
</evidence>
<dbReference type="EMBL" id="JAHRIN010001681">
    <property type="protein sequence ID" value="MEQ2192044.1"/>
    <property type="molecule type" value="Genomic_DNA"/>
</dbReference>
<reference evidence="2 3" key="1">
    <citation type="submission" date="2021-06" db="EMBL/GenBank/DDBJ databases">
        <authorList>
            <person name="Palmer J.M."/>
        </authorList>
    </citation>
    <scope>NUCLEOTIDE SEQUENCE [LARGE SCALE GENOMIC DNA]</scope>
    <source>
        <strain evidence="2 3">XC_2019</strain>
        <tissue evidence="2">Muscle</tissue>
    </source>
</reference>
<evidence type="ECO:0000256" key="1">
    <source>
        <dbReference type="SAM" id="MobiDB-lite"/>
    </source>
</evidence>
<keyword evidence="3" id="KW-1185">Reference proteome</keyword>